<evidence type="ECO:0000313" key="2">
    <source>
        <dbReference type="EMBL" id="HFI91763.1"/>
    </source>
</evidence>
<dbReference type="InterPro" id="IPR015943">
    <property type="entry name" value="WD40/YVTN_repeat-like_dom_sf"/>
</dbReference>
<name>A0A7V2ZKX6_9BACT</name>
<dbReference type="NCBIfam" id="TIGR04183">
    <property type="entry name" value="Por_Secre_tail"/>
    <property type="match status" value="1"/>
</dbReference>
<dbReference type="InterPro" id="IPR036278">
    <property type="entry name" value="Sialidase_sf"/>
</dbReference>
<dbReference type="InterPro" id="IPR026444">
    <property type="entry name" value="Secre_tail"/>
</dbReference>
<dbReference type="PANTHER" id="PTHR47199">
    <property type="entry name" value="PHOTOSYSTEM II STABILITY/ASSEMBLY FACTOR HCF136, CHLOROPLASTIC"/>
    <property type="match status" value="1"/>
</dbReference>
<comment type="caution">
    <text evidence="2">The sequence shown here is derived from an EMBL/GenBank/DDBJ whole genome shotgun (WGS) entry which is preliminary data.</text>
</comment>
<dbReference type="Pfam" id="PF18962">
    <property type="entry name" value="Por_Secre_tail"/>
    <property type="match status" value="1"/>
</dbReference>
<dbReference type="Gene3D" id="2.60.40.4070">
    <property type="match status" value="1"/>
</dbReference>
<feature type="domain" description="Secretion system C-terminal sorting" evidence="1">
    <location>
        <begin position="460"/>
        <end position="535"/>
    </location>
</feature>
<dbReference type="Gene3D" id="2.60.40.10">
    <property type="entry name" value="Immunoglobulins"/>
    <property type="match status" value="1"/>
</dbReference>
<dbReference type="AlphaFoldDB" id="A0A7V2ZKX6"/>
<dbReference type="Gene3D" id="2.130.10.10">
    <property type="entry name" value="YVTN repeat-like/Quinoprotein amine dehydrogenase"/>
    <property type="match status" value="2"/>
</dbReference>
<gene>
    <name evidence="2" type="ORF">ENS31_09600</name>
</gene>
<reference evidence="2" key="1">
    <citation type="journal article" date="2020" name="mSystems">
        <title>Genome- and Community-Level Interaction Insights into Carbon Utilization and Element Cycling Functions of Hydrothermarchaeota in Hydrothermal Sediment.</title>
        <authorList>
            <person name="Zhou Z."/>
            <person name="Liu Y."/>
            <person name="Xu W."/>
            <person name="Pan J."/>
            <person name="Luo Z.H."/>
            <person name="Li M."/>
        </authorList>
    </citation>
    <scope>NUCLEOTIDE SEQUENCE [LARGE SCALE GENOMIC DNA]</scope>
    <source>
        <strain evidence="2">SpSt-479</strain>
    </source>
</reference>
<sequence>MKSPSINLFRSNSMKKQIPTLFVLLVVLLFSTVDIFPQWVAQTSGTTVRLRQVKAVNDNVVWACGASGVVLRTINGGTTWEVKTPTNAAVTNYSIDALDSLTAWVTGTVGGSADFTIWKTTDGGMTWTAQYNNPTGFSDGIRFFNANDGVCYADPDPWPSTKWEILVTTNGGNTWTRVPEGNYPPADSANGEYGAAGSIDIVGNTVWFSSYYNGSANPTKVYKSTDKGNTWTVSGFNQQQGFAGSSYLAFADANNGVAVCLDGTTAKTTDGGVTWTVTPITGAAFRYVVNVPGFNLYMAIGSTGASWYSSDGVSWTPLSTGTTQTLYGIDATANFAWACGNGGTILRFSGPPLPVELTSFTASLEKEGVQLVWTTASELNNHGFEIQRSADKSEFTTIGFVKGHGSTTQVQNYSFIDRSAFEGKYYYRLKQIDYNGLYNFSDVIEVDVRSIDNFALEQNYPNPFNPSTLIGYVLKEKSSVRLSVHNIIGEELEVLVNETQDKGYHSVNFNAKNLPSGVYLYKLQAGDFTSMKKMVLMK</sequence>
<dbReference type="EMBL" id="DSUJ01000008">
    <property type="protein sequence ID" value="HFI91763.1"/>
    <property type="molecule type" value="Genomic_DNA"/>
</dbReference>
<dbReference type="PANTHER" id="PTHR47199:SF2">
    <property type="entry name" value="PHOTOSYSTEM II STABILITY_ASSEMBLY FACTOR HCF136, CHLOROPLASTIC"/>
    <property type="match status" value="1"/>
</dbReference>
<proteinExistence type="predicted"/>
<dbReference type="InterPro" id="IPR013783">
    <property type="entry name" value="Ig-like_fold"/>
</dbReference>
<dbReference type="SUPFAM" id="SSF50939">
    <property type="entry name" value="Sialidases"/>
    <property type="match status" value="2"/>
</dbReference>
<evidence type="ECO:0000259" key="1">
    <source>
        <dbReference type="Pfam" id="PF18962"/>
    </source>
</evidence>
<protein>
    <submittedName>
        <fullName evidence="2">T9SS type A sorting domain-containing protein</fullName>
    </submittedName>
</protein>
<accession>A0A7V2ZKX6</accession>
<organism evidence="2">
    <name type="scientific">Ignavibacterium album</name>
    <dbReference type="NCBI Taxonomy" id="591197"/>
    <lineage>
        <taxon>Bacteria</taxon>
        <taxon>Pseudomonadati</taxon>
        <taxon>Ignavibacteriota</taxon>
        <taxon>Ignavibacteria</taxon>
        <taxon>Ignavibacteriales</taxon>
        <taxon>Ignavibacteriaceae</taxon>
        <taxon>Ignavibacterium</taxon>
    </lineage>
</organism>